<dbReference type="InterPro" id="IPR003675">
    <property type="entry name" value="Rce1/LyrA-like_dom"/>
</dbReference>
<comment type="caution">
    <text evidence="3">The sequence shown here is derived from an EMBL/GenBank/DDBJ whole genome shotgun (WGS) entry which is preliminary data.</text>
</comment>
<feature type="transmembrane region" description="Helical" evidence="1">
    <location>
        <begin position="239"/>
        <end position="257"/>
    </location>
</feature>
<feature type="transmembrane region" description="Helical" evidence="1">
    <location>
        <begin position="215"/>
        <end position="233"/>
    </location>
</feature>
<evidence type="ECO:0000313" key="3">
    <source>
        <dbReference type="EMBL" id="RCW99980.1"/>
    </source>
</evidence>
<feature type="transmembrane region" description="Helical" evidence="1">
    <location>
        <begin position="111"/>
        <end position="131"/>
    </location>
</feature>
<dbReference type="RefSeq" id="WP_114412720.1">
    <property type="nucleotide sequence ID" value="NZ_QPJQ01000025.1"/>
</dbReference>
<sequence>MAFYLLGLSILLVFAPLKFSIIKIPLWGMSFLIAVLVGFIEGVLSIQGVAVIFVYSGLLFASLLLRVVWLRRVVVGIFGVFSLALATHLLPGFNNNAVVIEESVSRDGIPFSLYANFDKGLVGLFLIVYFFRGQANVSYFKALQKSKGALVIFFATPCLALGLATLLGLIHIDVKLPSFWLAFLVINLLFTCVAEEAFFRGFMQRELSNWLKGKSYMFVIPIVPALLFGIAHVGGGIEYVIVAGVAGLGYGYLYYLTNRIELSILCHFIVNALHLFLFTYPMLA</sequence>
<keyword evidence="1" id="KW-0812">Transmembrane</keyword>
<feature type="domain" description="CAAX prenyl protease 2/Lysostaphin resistance protein A-like" evidence="2">
    <location>
        <begin position="178"/>
        <end position="273"/>
    </location>
</feature>
<feature type="transmembrane region" description="Helical" evidence="1">
    <location>
        <begin position="73"/>
        <end position="91"/>
    </location>
</feature>
<dbReference type="GO" id="GO:0080120">
    <property type="term" value="P:CAAX-box protein maturation"/>
    <property type="evidence" value="ECO:0007669"/>
    <property type="project" value="UniProtKB-ARBA"/>
</dbReference>
<feature type="transmembrane region" description="Helical" evidence="1">
    <location>
        <begin position="30"/>
        <end position="61"/>
    </location>
</feature>
<feature type="transmembrane region" description="Helical" evidence="1">
    <location>
        <begin position="178"/>
        <end position="203"/>
    </location>
</feature>
<keyword evidence="1" id="KW-0472">Membrane</keyword>
<feature type="transmembrane region" description="Helical" evidence="1">
    <location>
        <begin position="264"/>
        <end position="283"/>
    </location>
</feature>
<dbReference type="Pfam" id="PF02517">
    <property type="entry name" value="Rce1-like"/>
    <property type="match status" value="1"/>
</dbReference>
<dbReference type="EMBL" id="QPJQ01000025">
    <property type="protein sequence ID" value="RCW99980.1"/>
    <property type="molecule type" value="Genomic_DNA"/>
</dbReference>
<evidence type="ECO:0000259" key="2">
    <source>
        <dbReference type="Pfam" id="PF02517"/>
    </source>
</evidence>
<dbReference type="GO" id="GO:0004175">
    <property type="term" value="F:endopeptidase activity"/>
    <property type="evidence" value="ECO:0007669"/>
    <property type="project" value="UniProtKB-ARBA"/>
</dbReference>
<feature type="transmembrane region" description="Helical" evidence="1">
    <location>
        <begin position="151"/>
        <end position="172"/>
    </location>
</feature>
<accession>A0A368ZSK6</accession>
<name>A0A368ZSK6_9GAMM</name>
<gene>
    <name evidence="3" type="ORF">DFP77_12578</name>
</gene>
<protein>
    <recommendedName>
        <fullName evidence="2">CAAX prenyl protease 2/Lysostaphin resistance protein A-like domain-containing protein</fullName>
    </recommendedName>
</protein>
<keyword evidence="1" id="KW-1133">Transmembrane helix</keyword>
<dbReference type="Proteomes" id="UP000253506">
    <property type="component" value="Unassembled WGS sequence"/>
</dbReference>
<evidence type="ECO:0000256" key="1">
    <source>
        <dbReference type="SAM" id="Phobius"/>
    </source>
</evidence>
<dbReference type="OrthoDB" id="5322702at2"/>
<reference evidence="3 4" key="1">
    <citation type="submission" date="2018-07" db="EMBL/GenBank/DDBJ databases">
        <title>Genomic Encyclopedia of Type Strains, Phase III (KMG-III): the genomes of soil and plant-associated and newly described type strains.</title>
        <authorList>
            <person name="Whitman W."/>
        </authorList>
    </citation>
    <scope>NUCLEOTIDE SEQUENCE [LARGE SCALE GENOMIC DNA]</scope>
    <source>
        <strain evidence="3 4">CECT 7731</strain>
    </source>
</reference>
<dbReference type="AlphaFoldDB" id="A0A368ZSK6"/>
<organism evidence="3 4">
    <name type="scientific">Marinomonas foliarum</name>
    <dbReference type="NCBI Taxonomy" id="491950"/>
    <lineage>
        <taxon>Bacteria</taxon>
        <taxon>Pseudomonadati</taxon>
        <taxon>Pseudomonadota</taxon>
        <taxon>Gammaproteobacteria</taxon>
        <taxon>Oceanospirillales</taxon>
        <taxon>Oceanospirillaceae</taxon>
        <taxon>Marinomonas</taxon>
    </lineage>
</organism>
<proteinExistence type="predicted"/>
<evidence type="ECO:0000313" key="4">
    <source>
        <dbReference type="Proteomes" id="UP000253506"/>
    </source>
</evidence>